<feature type="compositionally biased region" description="Polar residues" evidence="2">
    <location>
        <begin position="274"/>
        <end position="291"/>
    </location>
</feature>
<dbReference type="GO" id="GO:0006369">
    <property type="term" value="P:termination of RNA polymerase II transcription"/>
    <property type="evidence" value="ECO:0007669"/>
    <property type="project" value="InterPro"/>
</dbReference>
<dbReference type="GO" id="GO:0000993">
    <property type="term" value="F:RNA polymerase II complex binding"/>
    <property type="evidence" value="ECO:0007669"/>
    <property type="project" value="InterPro"/>
</dbReference>
<proteinExistence type="predicted"/>
<accession>A0A835DBS8</accession>
<dbReference type="GO" id="GO:0005737">
    <property type="term" value="C:cytoplasm"/>
    <property type="evidence" value="ECO:0007669"/>
    <property type="project" value="TreeGrafter"/>
</dbReference>
<keyword evidence="1" id="KW-0507">mRNA processing</keyword>
<evidence type="ECO:0000256" key="2">
    <source>
        <dbReference type="SAM" id="MobiDB-lite"/>
    </source>
</evidence>
<reference evidence="4 5" key="1">
    <citation type="submission" date="2020-04" db="EMBL/GenBank/DDBJ databases">
        <title>Plant Genome Project.</title>
        <authorList>
            <person name="Zhang R.-G."/>
        </authorList>
    </citation>
    <scope>NUCLEOTIDE SEQUENCE [LARGE SCALE GENOMIC DNA]</scope>
    <source>
        <strain evidence="4">YNK0</strain>
        <tissue evidence="4">Leaf</tissue>
    </source>
</reference>
<dbReference type="PANTHER" id="PTHR15921:SF3">
    <property type="entry name" value="PRE-MRNA CLEAVAGE COMPLEX 2 PROTEIN PCF11"/>
    <property type="match status" value="1"/>
</dbReference>
<evidence type="ECO:0000313" key="4">
    <source>
        <dbReference type="EMBL" id="KAF8397813.1"/>
    </source>
</evidence>
<feature type="region of interest" description="Disordered" evidence="2">
    <location>
        <begin position="368"/>
        <end position="394"/>
    </location>
</feature>
<evidence type="ECO:0000313" key="5">
    <source>
        <dbReference type="Proteomes" id="UP000655225"/>
    </source>
</evidence>
<feature type="region of interest" description="Disordered" evidence="2">
    <location>
        <begin position="1"/>
        <end position="48"/>
    </location>
</feature>
<dbReference type="InterPro" id="IPR047415">
    <property type="entry name" value="Pcf11_CID"/>
</dbReference>
<protein>
    <recommendedName>
        <fullName evidence="3">CID domain-containing protein</fullName>
    </recommendedName>
</protein>
<feature type="domain" description="CID" evidence="3">
    <location>
        <begin position="70"/>
        <end position="272"/>
    </location>
</feature>
<dbReference type="EMBL" id="JABCRI010000011">
    <property type="protein sequence ID" value="KAF8397813.1"/>
    <property type="molecule type" value="Genomic_DNA"/>
</dbReference>
<dbReference type="InterPro" id="IPR008942">
    <property type="entry name" value="ENTH_VHS"/>
</dbReference>
<dbReference type="Pfam" id="PF04818">
    <property type="entry name" value="CID"/>
    <property type="match status" value="1"/>
</dbReference>
<dbReference type="SMART" id="SM00582">
    <property type="entry name" value="RPR"/>
    <property type="match status" value="1"/>
</dbReference>
<dbReference type="CDD" id="cd16982">
    <property type="entry name" value="CID_Pcf11"/>
    <property type="match status" value="1"/>
</dbReference>
<comment type="caution">
    <text evidence="4">The sequence shown here is derived from an EMBL/GenBank/DDBJ whole genome shotgun (WGS) entry which is preliminary data.</text>
</comment>
<dbReference type="GO" id="GO:0003729">
    <property type="term" value="F:mRNA binding"/>
    <property type="evidence" value="ECO:0007669"/>
    <property type="project" value="InterPro"/>
</dbReference>
<dbReference type="InterPro" id="IPR006569">
    <property type="entry name" value="CID_dom"/>
</dbReference>
<name>A0A835DBS8_TETSI</name>
<dbReference type="GO" id="GO:0031124">
    <property type="term" value="P:mRNA 3'-end processing"/>
    <property type="evidence" value="ECO:0007669"/>
    <property type="project" value="InterPro"/>
</dbReference>
<dbReference type="SUPFAM" id="SSF48464">
    <property type="entry name" value="ENTH/VHS domain"/>
    <property type="match status" value="2"/>
</dbReference>
<dbReference type="PROSITE" id="PS51391">
    <property type="entry name" value="CID"/>
    <property type="match status" value="1"/>
</dbReference>
<keyword evidence="5" id="KW-1185">Reference proteome</keyword>
<feature type="compositionally biased region" description="Basic and acidic residues" evidence="2">
    <location>
        <begin position="1"/>
        <end position="14"/>
    </location>
</feature>
<dbReference type="Gene3D" id="1.25.40.90">
    <property type="match status" value="2"/>
</dbReference>
<feature type="region of interest" description="Disordered" evidence="2">
    <location>
        <begin position="271"/>
        <end position="297"/>
    </location>
</feature>
<dbReference type="Proteomes" id="UP000655225">
    <property type="component" value="Unassembled WGS sequence"/>
</dbReference>
<dbReference type="PANTHER" id="PTHR15921">
    <property type="entry name" value="PRE-MRNA CLEAVAGE COMPLEX II"/>
    <property type="match status" value="1"/>
</dbReference>
<organism evidence="4 5">
    <name type="scientific">Tetracentron sinense</name>
    <name type="common">Spur-leaf</name>
    <dbReference type="NCBI Taxonomy" id="13715"/>
    <lineage>
        <taxon>Eukaryota</taxon>
        <taxon>Viridiplantae</taxon>
        <taxon>Streptophyta</taxon>
        <taxon>Embryophyta</taxon>
        <taxon>Tracheophyta</taxon>
        <taxon>Spermatophyta</taxon>
        <taxon>Magnoliopsida</taxon>
        <taxon>Trochodendrales</taxon>
        <taxon>Trochodendraceae</taxon>
        <taxon>Tetracentron</taxon>
    </lineage>
</organism>
<feature type="compositionally biased region" description="Basic and acidic residues" evidence="2">
    <location>
        <begin position="30"/>
        <end position="43"/>
    </location>
</feature>
<sequence length="589" mass="63498">MEMDSSRRSIDRSRGLGLKRHRLSEEAEGDRDFNGVDDSDRPFPQRASARSGLLVSRGSVRGAYQSQQQQHQEIVSQYRTAIAELTFNSKPIITNLTIIAGENVHAAKDIAATVCANILEVNPVYAVLASCLPLMTSYHIRLAAGILLPEVIDNTLLYSFLFSSQSNFESCVLHYILMGVLLARHAEVGVGALVVPSEQKMPLLYLLDSIANNIGRDYIKYFAARLPEVFSKVYRQVDSSIHPSVRHLFGTWKGVFPSASLQMMEKELGFPPSINGSSSGTTASRPDSQSECPPHSIHVNPKYLEARQHLQQSNRAHEVQAGRVIGCGGGREKPETLLGVGGLNLVKEGLEAQELRSSLSGIREGELGIQLSSKGDQPTPRNEQMDRGQREGVQCSPALRNLGSRVVSSPVAESVDSSPRVSPCSEVGAVLRTPLLGERKAPEGESSGLQVVEEVGCGGMTGFGNHVSSSERLVGKFWEEGSGRSDLEQYTPLLFGEMGLETTVSRQVGTGTLSGHPELGVFGASPGPPADQILTQQSPGGRELEAQREGIPRLVDLYSGGEVASEVLAGLSGERQVQRTLFPEGLGPP</sequence>
<dbReference type="InterPro" id="IPR045154">
    <property type="entry name" value="PCF11-like"/>
</dbReference>
<evidence type="ECO:0000259" key="3">
    <source>
        <dbReference type="PROSITE" id="PS51391"/>
    </source>
</evidence>
<gene>
    <name evidence="4" type="ORF">HHK36_016736</name>
</gene>
<dbReference type="OrthoDB" id="2129491at2759"/>
<feature type="compositionally biased region" description="Polar residues" evidence="2">
    <location>
        <begin position="370"/>
        <end position="382"/>
    </location>
</feature>
<evidence type="ECO:0000256" key="1">
    <source>
        <dbReference type="ARBA" id="ARBA00022664"/>
    </source>
</evidence>
<dbReference type="GO" id="GO:0005849">
    <property type="term" value="C:mRNA cleavage factor complex"/>
    <property type="evidence" value="ECO:0007669"/>
    <property type="project" value="TreeGrafter"/>
</dbReference>
<dbReference type="AlphaFoldDB" id="A0A835DBS8"/>